<feature type="region of interest" description="Disordered" evidence="5">
    <location>
        <begin position="1"/>
        <end position="24"/>
    </location>
</feature>
<dbReference type="GO" id="GO:0004674">
    <property type="term" value="F:protein serine/threonine kinase activity"/>
    <property type="evidence" value="ECO:0007669"/>
    <property type="project" value="UniProtKB-KW"/>
</dbReference>
<evidence type="ECO:0000256" key="1">
    <source>
        <dbReference type="ARBA" id="ARBA00022679"/>
    </source>
</evidence>
<dbReference type="PANTHER" id="PTHR43289">
    <property type="entry name" value="MITOGEN-ACTIVATED PROTEIN KINASE KINASE KINASE 20-RELATED"/>
    <property type="match status" value="1"/>
</dbReference>
<dbReference type="EMBL" id="CP000555">
    <property type="protein sequence ID" value="ABM94508.1"/>
    <property type="molecule type" value="Genomic_DNA"/>
</dbReference>
<dbReference type="GO" id="GO:0005524">
    <property type="term" value="F:ATP binding"/>
    <property type="evidence" value="ECO:0007669"/>
    <property type="project" value="UniProtKB-KW"/>
</dbReference>
<dbReference type="Pfam" id="PF05402">
    <property type="entry name" value="PqqD"/>
    <property type="match status" value="1"/>
</dbReference>
<dbReference type="PROSITE" id="PS50011">
    <property type="entry name" value="PROTEIN_KINASE_DOM"/>
    <property type="match status" value="1"/>
</dbReference>
<dbReference type="Gene3D" id="1.10.510.10">
    <property type="entry name" value="Transferase(Phosphotransferase) domain 1"/>
    <property type="match status" value="1"/>
</dbReference>
<evidence type="ECO:0000313" key="8">
    <source>
        <dbReference type="Proteomes" id="UP000000366"/>
    </source>
</evidence>
<feature type="region of interest" description="Disordered" evidence="5">
    <location>
        <begin position="432"/>
        <end position="465"/>
    </location>
</feature>
<proteinExistence type="predicted"/>
<gene>
    <name evidence="7" type="ordered locus">Mpe_A1546</name>
</gene>
<dbReference type="InterPro" id="IPR011009">
    <property type="entry name" value="Kinase-like_dom_sf"/>
</dbReference>
<protein>
    <submittedName>
        <fullName evidence="7">Serine/threonine protein kinase-like protein</fullName>
        <ecNumber evidence="7">2.7.11.1</ecNumber>
    </submittedName>
</protein>
<keyword evidence="8" id="KW-1185">Reference proteome</keyword>
<dbReference type="HOGENOM" id="CLU_024915_0_0_4"/>
<evidence type="ECO:0000256" key="3">
    <source>
        <dbReference type="ARBA" id="ARBA00022777"/>
    </source>
</evidence>
<dbReference type="AlphaFoldDB" id="A2SG19"/>
<dbReference type="SUPFAM" id="SSF56112">
    <property type="entry name" value="Protein kinase-like (PK-like)"/>
    <property type="match status" value="1"/>
</dbReference>
<evidence type="ECO:0000256" key="4">
    <source>
        <dbReference type="ARBA" id="ARBA00022840"/>
    </source>
</evidence>
<accession>A2SG19</accession>
<dbReference type="SMART" id="SM00220">
    <property type="entry name" value="S_TKc"/>
    <property type="match status" value="1"/>
</dbReference>
<dbReference type="InterPro" id="IPR008792">
    <property type="entry name" value="PQQD"/>
</dbReference>
<keyword evidence="4" id="KW-0067">ATP-binding</keyword>
<dbReference type="STRING" id="420662.Mpe_A1546"/>
<dbReference type="Proteomes" id="UP000000366">
    <property type="component" value="Chromosome"/>
</dbReference>
<dbReference type="eggNOG" id="COG0515">
    <property type="taxonomic scope" value="Bacteria"/>
</dbReference>
<feature type="region of interest" description="Disordered" evidence="5">
    <location>
        <begin position="510"/>
        <end position="543"/>
    </location>
</feature>
<sequence>MIPISRPSDPASPPAVSARPTVVEPQRLPSGTAVGSFVLQKLQVRDEFGLRYLATASASGGEVTIEEFAPAGISLRDTTGLLRPRSPAHAALWEEGLQAFLQESELLAKPLHPALMRIGAVWQMRGTAYRLWPRVDGRTLAEVCAAMTEAPSEDWLRRMIGPVLDALESLHEAGWVHGNVRPGQILVQPDGTPMLLDTAAVRTTIGARLPQHPAWPEPGFRPPELAEPPSEHAPGPWSDLYSLAAVVQFCMNAPRLGDGAATQAGSAPAVGRYAHGFVSVLERSLAADPRERPQSVAAFRRQLQAAGGGVAAAAREPVVAPERRGLALSDIPVLKTPFPEREVLWSVSGPAELGRDSRPQPLPSLRSDPMLHGAPRSARPAPPPPPRPRRWPWAVAGVLGTLLVAGLVTYQLTGDTSSRLASMMPFQAASPSAEQALLQRDPSAAGTAEPAASEPAPAAQAASRPVTPLQAVNVQTGRGVVTAAPSASAATGGARAAVAAAATVRPERAASAPSTVSAVPPSQQAQAAEPVRREAVPGTPAEACAPRTNFSLYRCMQVQCEQSRFYAHAQCVRLRQNDELPS</sequence>
<organism evidence="7 8">
    <name type="scientific">Methylibium petroleiphilum (strain ATCC BAA-1232 / LMG 22953 / PM1)</name>
    <dbReference type="NCBI Taxonomy" id="420662"/>
    <lineage>
        <taxon>Bacteria</taxon>
        <taxon>Pseudomonadati</taxon>
        <taxon>Pseudomonadota</taxon>
        <taxon>Betaproteobacteria</taxon>
        <taxon>Burkholderiales</taxon>
        <taxon>Sphaerotilaceae</taxon>
        <taxon>Methylibium</taxon>
    </lineage>
</organism>
<feature type="compositionally biased region" description="Low complexity" evidence="5">
    <location>
        <begin position="442"/>
        <end position="465"/>
    </location>
</feature>
<evidence type="ECO:0000259" key="6">
    <source>
        <dbReference type="PROSITE" id="PS50011"/>
    </source>
</evidence>
<dbReference type="KEGG" id="mpt:Mpe_A1546"/>
<dbReference type="PANTHER" id="PTHR43289:SF6">
    <property type="entry name" value="SERINE_THREONINE-PROTEIN KINASE NEKL-3"/>
    <property type="match status" value="1"/>
</dbReference>
<keyword evidence="2" id="KW-0547">Nucleotide-binding</keyword>
<feature type="compositionally biased region" description="Low complexity" evidence="5">
    <location>
        <begin position="1"/>
        <end position="20"/>
    </location>
</feature>
<name>A2SG19_METPP</name>
<feature type="domain" description="Protein kinase" evidence="6">
    <location>
        <begin position="37"/>
        <end position="319"/>
    </location>
</feature>
<dbReference type="InterPro" id="IPR000719">
    <property type="entry name" value="Prot_kinase_dom"/>
</dbReference>
<feature type="region of interest" description="Disordered" evidence="5">
    <location>
        <begin position="351"/>
        <end position="389"/>
    </location>
</feature>
<evidence type="ECO:0000256" key="5">
    <source>
        <dbReference type="SAM" id="MobiDB-lite"/>
    </source>
</evidence>
<keyword evidence="7" id="KW-0723">Serine/threonine-protein kinase</keyword>
<dbReference type="EC" id="2.7.11.1" evidence="7"/>
<feature type="region of interest" description="Disordered" evidence="5">
    <location>
        <begin position="213"/>
        <end position="233"/>
    </location>
</feature>
<evidence type="ECO:0000313" key="7">
    <source>
        <dbReference type="EMBL" id="ABM94508.1"/>
    </source>
</evidence>
<keyword evidence="3 7" id="KW-0418">Kinase</keyword>
<keyword evidence="1 7" id="KW-0808">Transferase</keyword>
<evidence type="ECO:0000256" key="2">
    <source>
        <dbReference type="ARBA" id="ARBA00022741"/>
    </source>
</evidence>
<feature type="compositionally biased region" description="Low complexity" evidence="5">
    <location>
        <begin position="510"/>
        <end position="529"/>
    </location>
</feature>
<reference evidence="7 8" key="1">
    <citation type="journal article" date="2007" name="J. Bacteriol.">
        <title>Whole-genome analysis of the methyl tert-butyl ether-degrading beta-proteobacterium Methylibium petroleiphilum PM1.</title>
        <authorList>
            <person name="Kane S.R."/>
            <person name="Chakicherla A.Y."/>
            <person name="Chain P.S.G."/>
            <person name="Schmidt R."/>
            <person name="Shin M.W."/>
            <person name="Legler T.C."/>
            <person name="Scow K.M."/>
            <person name="Larimer F.W."/>
            <person name="Lucas S.M."/>
            <person name="Richardson P.M."/>
            <person name="Hristova K.R."/>
        </authorList>
    </citation>
    <scope>NUCLEOTIDE SEQUENCE [LARGE SCALE GENOMIC DNA]</scope>
    <source>
        <strain evidence="8">ATCC BAA-1232 / LMG 22953 / PM1</strain>
    </source>
</reference>